<evidence type="ECO:0000256" key="1">
    <source>
        <dbReference type="SAM" id="MobiDB-lite"/>
    </source>
</evidence>
<keyword evidence="3" id="KW-1185">Reference proteome</keyword>
<protein>
    <submittedName>
        <fullName evidence="2">Uncharacterized protein</fullName>
    </submittedName>
</protein>
<dbReference type="Proteomes" id="UP000027195">
    <property type="component" value="Unassembled WGS sequence"/>
</dbReference>
<dbReference type="EMBL" id="KL198146">
    <property type="protein sequence ID" value="KDQ06238.1"/>
    <property type="molecule type" value="Genomic_DNA"/>
</dbReference>
<feature type="region of interest" description="Disordered" evidence="1">
    <location>
        <begin position="26"/>
        <end position="46"/>
    </location>
</feature>
<dbReference type="AlphaFoldDB" id="A0A067LSL1"/>
<gene>
    <name evidence="2" type="ORF">BOTBODRAFT_262740</name>
</gene>
<sequence length="161" mass="17798">MRRCSIRVLESNNHHGATIMIRGVNTNSPPSRCIDDDPSRTRKPNPIGPSICLPLVTARLAFSIAGPRYTPHSLREQTTRPAVAFCSHLRAAAHVACTPSSVSYCWAVHIAICALQAFPMEHLSTPRPHPSVWLPNIIHSLAPFAHLEFWRSLGSRKPLIS</sequence>
<dbReference type="HOGENOM" id="CLU_1643422_0_0_1"/>
<name>A0A067LSL1_BOTB1</name>
<organism evidence="2 3">
    <name type="scientific">Botryobasidium botryosum (strain FD-172 SS1)</name>
    <dbReference type="NCBI Taxonomy" id="930990"/>
    <lineage>
        <taxon>Eukaryota</taxon>
        <taxon>Fungi</taxon>
        <taxon>Dikarya</taxon>
        <taxon>Basidiomycota</taxon>
        <taxon>Agaricomycotina</taxon>
        <taxon>Agaricomycetes</taxon>
        <taxon>Cantharellales</taxon>
        <taxon>Botryobasidiaceae</taxon>
        <taxon>Botryobasidium</taxon>
    </lineage>
</organism>
<reference evidence="3" key="1">
    <citation type="journal article" date="2014" name="Proc. Natl. Acad. Sci. U.S.A.">
        <title>Extensive sampling of basidiomycete genomes demonstrates inadequacy of the white-rot/brown-rot paradigm for wood decay fungi.</title>
        <authorList>
            <person name="Riley R."/>
            <person name="Salamov A.A."/>
            <person name="Brown D.W."/>
            <person name="Nagy L.G."/>
            <person name="Floudas D."/>
            <person name="Held B.W."/>
            <person name="Levasseur A."/>
            <person name="Lombard V."/>
            <person name="Morin E."/>
            <person name="Otillar R."/>
            <person name="Lindquist E.A."/>
            <person name="Sun H."/>
            <person name="LaButti K.M."/>
            <person name="Schmutz J."/>
            <person name="Jabbour D."/>
            <person name="Luo H."/>
            <person name="Baker S.E."/>
            <person name="Pisabarro A.G."/>
            <person name="Walton J.D."/>
            <person name="Blanchette R.A."/>
            <person name="Henrissat B."/>
            <person name="Martin F."/>
            <person name="Cullen D."/>
            <person name="Hibbett D.S."/>
            <person name="Grigoriev I.V."/>
        </authorList>
    </citation>
    <scope>NUCLEOTIDE SEQUENCE [LARGE SCALE GENOMIC DNA]</scope>
    <source>
        <strain evidence="3">FD-172 SS1</strain>
    </source>
</reference>
<evidence type="ECO:0000313" key="2">
    <source>
        <dbReference type="EMBL" id="KDQ06238.1"/>
    </source>
</evidence>
<proteinExistence type="predicted"/>
<dbReference type="InParanoid" id="A0A067LSL1"/>
<accession>A0A067LSL1</accession>
<evidence type="ECO:0000313" key="3">
    <source>
        <dbReference type="Proteomes" id="UP000027195"/>
    </source>
</evidence>